<gene>
    <name evidence="1" type="ORF">DFH94DRAFT_713312</name>
</gene>
<dbReference type="EMBL" id="WHVB01000002">
    <property type="protein sequence ID" value="KAF8486436.1"/>
    <property type="molecule type" value="Genomic_DNA"/>
</dbReference>
<reference evidence="1" key="1">
    <citation type="submission" date="2019-10" db="EMBL/GenBank/DDBJ databases">
        <authorList>
            <consortium name="DOE Joint Genome Institute"/>
            <person name="Kuo A."/>
            <person name="Miyauchi S."/>
            <person name="Kiss E."/>
            <person name="Drula E."/>
            <person name="Kohler A."/>
            <person name="Sanchez-Garcia M."/>
            <person name="Andreopoulos B."/>
            <person name="Barry K.W."/>
            <person name="Bonito G."/>
            <person name="Buee M."/>
            <person name="Carver A."/>
            <person name="Chen C."/>
            <person name="Cichocki N."/>
            <person name="Clum A."/>
            <person name="Culley D."/>
            <person name="Crous P.W."/>
            <person name="Fauchery L."/>
            <person name="Girlanda M."/>
            <person name="Hayes R."/>
            <person name="Keri Z."/>
            <person name="LaButti K."/>
            <person name="Lipzen A."/>
            <person name="Lombard V."/>
            <person name="Magnuson J."/>
            <person name="Maillard F."/>
            <person name="Morin E."/>
            <person name="Murat C."/>
            <person name="Nolan M."/>
            <person name="Ohm R."/>
            <person name="Pangilinan J."/>
            <person name="Pereira M."/>
            <person name="Perotto S."/>
            <person name="Peter M."/>
            <person name="Riley R."/>
            <person name="Sitrit Y."/>
            <person name="Stielow B."/>
            <person name="Szollosi G."/>
            <person name="Zifcakova L."/>
            <person name="Stursova M."/>
            <person name="Spatafora J.W."/>
            <person name="Tedersoo L."/>
            <person name="Vaario L.-M."/>
            <person name="Yamada A."/>
            <person name="Yan M."/>
            <person name="Wang P."/>
            <person name="Xu J."/>
            <person name="Bruns T."/>
            <person name="Baldrian P."/>
            <person name="Vilgalys R."/>
            <person name="Henrissat B."/>
            <person name="Grigoriev I.V."/>
            <person name="Hibbett D."/>
            <person name="Nagy L.G."/>
            <person name="Martin F.M."/>
        </authorList>
    </citation>
    <scope>NUCLEOTIDE SEQUENCE</scope>
    <source>
        <strain evidence="1">Prilba</strain>
    </source>
</reference>
<name>A0A9P5TDI1_9AGAM</name>
<accession>A0A9P5TDI1</accession>
<sequence>MGSLTSALDRLNSSKSLKYSPSGRPFIQRVYVAFAANSDMYLSFLRQCTDYGEKVFTCLPSIVLPTSSRMGGLHNLREQTTRLRVEMTAISAENAASVQGSRKFKAEYKKALSLETKTTSGLNTLVEKLSSWVTITYNRGLRDDALSDVITLEQHRRLWAKARDSVGAALATLKNEPSPQLIYRSDPLASKGPRSVMRRWMTNLVHCL</sequence>
<evidence type="ECO:0000313" key="1">
    <source>
        <dbReference type="EMBL" id="KAF8486436.1"/>
    </source>
</evidence>
<comment type="caution">
    <text evidence="1">The sequence shown here is derived from an EMBL/GenBank/DDBJ whole genome shotgun (WGS) entry which is preliminary data.</text>
</comment>
<evidence type="ECO:0000313" key="2">
    <source>
        <dbReference type="Proteomes" id="UP000759537"/>
    </source>
</evidence>
<dbReference type="AlphaFoldDB" id="A0A9P5TDI1"/>
<proteinExistence type="predicted"/>
<protein>
    <submittedName>
        <fullName evidence="1">Uncharacterized protein</fullName>
    </submittedName>
</protein>
<dbReference type="Proteomes" id="UP000759537">
    <property type="component" value="Unassembled WGS sequence"/>
</dbReference>
<dbReference type="OrthoDB" id="3294116at2759"/>
<organism evidence="1 2">
    <name type="scientific">Russula ochroleuca</name>
    <dbReference type="NCBI Taxonomy" id="152965"/>
    <lineage>
        <taxon>Eukaryota</taxon>
        <taxon>Fungi</taxon>
        <taxon>Dikarya</taxon>
        <taxon>Basidiomycota</taxon>
        <taxon>Agaricomycotina</taxon>
        <taxon>Agaricomycetes</taxon>
        <taxon>Russulales</taxon>
        <taxon>Russulaceae</taxon>
        <taxon>Russula</taxon>
    </lineage>
</organism>
<reference evidence="1" key="2">
    <citation type="journal article" date="2020" name="Nat. Commun.">
        <title>Large-scale genome sequencing of mycorrhizal fungi provides insights into the early evolution of symbiotic traits.</title>
        <authorList>
            <person name="Miyauchi S."/>
            <person name="Kiss E."/>
            <person name="Kuo A."/>
            <person name="Drula E."/>
            <person name="Kohler A."/>
            <person name="Sanchez-Garcia M."/>
            <person name="Morin E."/>
            <person name="Andreopoulos B."/>
            <person name="Barry K.W."/>
            <person name="Bonito G."/>
            <person name="Buee M."/>
            <person name="Carver A."/>
            <person name="Chen C."/>
            <person name="Cichocki N."/>
            <person name="Clum A."/>
            <person name="Culley D."/>
            <person name="Crous P.W."/>
            <person name="Fauchery L."/>
            <person name="Girlanda M."/>
            <person name="Hayes R.D."/>
            <person name="Keri Z."/>
            <person name="LaButti K."/>
            <person name="Lipzen A."/>
            <person name="Lombard V."/>
            <person name="Magnuson J."/>
            <person name="Maillard F."/>
            <person name="Murat C."/>
            <person name="Nolan M."/>
            <person name="Ohm R.A."/>
            <person name="Pangilinan J."/>
            <person name="Pereira M.F."/>
            <person name="Perotto S."/>
            <person name="Peter M."/>
            <person name="Pfister S."/>
            <person name="Riley R."/>
            <person name="Sitrit Y."/>
            <person name="Stielow J.B."/>
            <person name="Szollosi G."/>
            <person name="Zifcakova L."/>
            <person name="Stursova M."/>
            <person name="Spatafora J.W."/>
            <person name="Tedersoo L."/>
            <person name="Vaario L.M."/>
            <person name="Yamada A."/>
            <person name="Yan M."/>
            <person name="Wang P."/>
            <person name="Xu J."/>
            <person name="Bruns T."/>
            <person name="Baldrian P."/>
            <person name="Vilgalys R."/>
            <person name="Dunand C."/>
            <person name="Henrissat B."/>
            <person name="Grigoriev I.V."/>
            <person name="Hibbett D."/>
            <person name="Nagy L.G."/>
            <person name="Martin F.M."/>
        </authorList>
    </citation>
    <scope>NUCLEOTIDE SEQUENCE</scope>
    <source>
        <strain evidence="1">Prilba</strain>
    </source>
</reference>
<keyword evidence="2" id="KW-1185">Reference proteome</keyword>